<evidence type="ECO:0000313" key="2">
    <source>
        <dbReference type="Proteomes" id="UP000182836"/>
    </source>
</evidence>
<dbReference type="Proteomes" id="UP000182836">
    <property type="component" value="Unassembled WGS sequence"/>
</dbReference>
<evidence type="ECO:0008006" key="3">
    <source>
        <dbReference type="Google" id="ProtNLM"/>
    </source>
</evidence>
<dbReference type="EMBL" id="FNED01000025">
    <property type="protein sequence ID" value="SDJ68423.1"/>
    <property type="molecule type" value="Genomic_DNA"/>
</dbReference>
<accession>A0A1G8VRA6</accession>
<sequence length="56" mass="6821">MVLLILFLEKNFTFLTMDLDKENSYGQCPIYYEDELIANSLEEFLRKMDQTPNYYR</sequence>
<name>A0A1G8VRA6_ANEMI</name>
<protein>
    <recommendedName>
        <fullName evidence="3">SMI1 / KNR4 family (SUKH-1)</fullName>
    </recommendedName>
</protein>
<evidence type="ECO:0000313" key="1">
    <source>
        <dbReference type="EMBL" id="SDJ68423.1"/>
    </source>
</evidence>
<proteinExistence type="predicted"/>
<dbReference type="AlphaFoldDB" id="A0A1G8VRA6"/>
<gene>
    <name evidence="1" type="ORF">SAMN04487909_12516</name>
</gene>
<organism evidence="1 2">
    <name type="scientific">Aneurinibacillus migulanus</name>
    <name type="common">Bacillus migulanus</name>
    <dbReference type="NCBI Taxonomy" id="47500"/>
    <lineage>
        <taxon>Bacteria</taxon>
        <taxon>Bacillati</taxon>
        <taxon>Bacillota</taxon>
        <taxon>Bacilli</taxon>
        <taxon>Bacillales</taxon>
        <taxon>Paenibacillaceae</taxon>
        <taxon>Aneurinibacillus group</taxon>
        <taxon>Aneurinibacillus</taxon>
    </lineage>
</organism>
<reference evidence="1 2" key="1">
    <citation type="submission" date="2016-10" db="EMBL/GenBank/DDBJ databases">
        <authorList>
            <person name="de Groot N.N."/>
        </authorList>
    </citation>
    <scope>NUCLEOTIDE SEQUENCE [LARGE SCALE GENOMIC DNA]</scope>
    <source>
        <strain evidence="1 2">DSM 2895</strain>
    </source>
</reference>